<evidence type="ECO:0000313" key="20">
    <source>
        <dbReference type="Proteomes" id="UP000593567"/>
    </source>
</evidence>
<dbReference type="InterPro" id="IPR002792">
    <property type="entry name" value="TRAM_dom"/>
</dbReference>
<comment type="cofactor">
    <cofactor evidence="15">
        <name>[4Fe-4S] cluster</name>
        <dbReference type="ChEBI" id="CHEBI:49883"/>
    </cofactor>
    <text evidence="15">Binds 1 or 2 [4Fe-4S] cluster. One cluster is coordinated with 3 cysteines and an exchangeable S-adenosyl-L-methionine.</text>
</comment>
<keyword evidence="11 15" id="KW-0408">Iron</keyword>
<dbReference type="Pfam" id="PF00919">
    <property type="entry name" value="UPF0004"/>
    <property type="match status" value="1"/>
</dbReference>
<evidence type="ECO:0000256" key="1">
    <source>
        <dbReference type="ARBA" id="ARBA00002399"/>
    </source>
</evidence>
<evidence type="ECO:0000256" key="5">
    <source>
        <dbReference type="ARBA" id="ARBA00022679"/>
    </source>
</evidence>
<evidence type="ECO:0000256" key="15">
    <source>
        <dbReference type="RuleBase" id="RU368081"/>
    </source>
</evidence>
<dbReference type="InterPro" id="IPR058240">
    <property type="entry name" value="rSAM_sf"/>
</dbReference>
<evidence type="ECO:0000256" key="8">
    <source>
        <dbReference type="ARBA" id="ARBA00022694"/>
    </source>
</evidence>
<proteinExistence type="inferred from homology"/>
<comment type="function">
    <text evidence="1 15">Catalyzes the methylthiolation of N6-threonylcarbamoyladenosine (t(6)A), leading to the formation of 2-methylthio-N6-threonylcarbamoyladenosine (ms(2)t(6)A) at position 37 in tRNAs that read codons beginning with adenine.</text>
</comment>
<dbReference type="FunFam" id="3.80.30.20:FF:000002">
    <property type="entry name" value="threonylcarbamoyladenosine tRNA methylthiotransferase isoform X2"/>
    <property type="match status" value="1"/>
</dbReference>
<feature type="domain" description="TRAM" evidence="16">
    <location>
        <begin position="409"/>
        <end position="471"/>
    </location>
</feature>
<evidence type="ECO:0000256" key="12">
    <source>
        <dbReference type="ARBA" id="ARBA00023014"/>
    </source>
</evidence>
<feature type="transmembrane region" description="Helical" evidence="15">
    <location>
        <begin position="506"/>
        <end position="528"/>
    </location>
</feature>
<comment type="similarity">
    <text evidence="3 15">Belongs to the methylthiotransferase family. CDKAL1 subfamily.</text>
</comment>
<protein>
    <recommendedName>
        <fullName evidence="15">tRNA-t(6)A37 methylthiotransferase</fullName>
        <ecNumber evidence="15">2.8.4.5</ecNumber>
    </recommendedName>
</protein>
<dbReference type="PROSITE" id="PS01278">
    <property type="entry name" value="MTTASE_RADICAL"/>
    <property type="match status" value="1"/>
</dbReference>
<accession>A0A7J7K4S8</accession>
<dbReference type="Gene3D" id="3.40.50.12160">
    <property type="entry name" value="Methylthiotransferase, N-terminal domain"/>
    <property type="match status" value="1"/>
</dbReference>
<feature type="domain" description="MTTase N-terminal" evidence="17">
    <location>
        <begin position="63"/>
        <end position="171"/>
    </location>
</feature>
<dbReference type="GO" id="GO:0005789">
    <property type="term" value="C:endoplasmic reticulum membrane"/>
    <property type="evidence" value="ECO:0007669"/>
    <property type="project" value="UniProtKB-SubCell"/>
</dbReference>
<dbReference type="Pfam" id="PF04055">
    <property type="entry name" value="Radical_SAM"/>
    <property type="match status" value="1"/>
</dbReference>
<dbReference type="EC" id="2.8.4.5" evidence="15"/>
<dbReference type="InterPro" id="IPR006638">
    <property type="entry name" value="Elp3/MiaA/NifB-like_rSAM"/>
</dbReference>
<keyword evidence="4 15" id="KW-0004">4Fe-4S</keyword>
<keyword evidence="8 15" id="KW-0819">tRNA processing</keyword>
<evidence type="ECO:0000256" key="14">
    <source>
        <dbReference type="ARBA" id="ARBA00051661"/>
    </source>
</evidence>
<dbReference type="Pfam" id="PF01938">
    <property type="entry name" value="TRAM"/>
    <property type="match status" value="1"/>
</dbReference>
<dbReference type="GO" id="GO:0051539">
    <property type="term" value="F:4 iron, 4 sulfur cluster binding"/>
    <property type="evidence" value="ECO:0007669"/>
    <property type="project" value="UniProtKB-UniRule"/>
</dbReference>
<evidence type="ECO:0000256" key="2">
    <source>
        <dbReference type="ARBA" id="ARBA00004167"/>
    </source>
</evidence>
<evidence type="ECO:0000256" key="9">
    <source>
        <dbReference type="ARBA" id="ARBA00022723"/>
    </source>
</evidence>
<feature type="domain" description="Radical SAM core" evidence="18">
    <location>
        <begin position="199"/>
        <end position="434"/>
    </location>
</feature>
<dbReference type="InterPro" id="IPR013848">
    <property type="entry name" value="Methylthiotransferase_N"/>
</dbReference>
<dbReference type="PROSITE" id="PS50926">
    <property type="entry name" value="TRAM"/>
    <property type="match status" value="1"/>
</dbReference>
<dbReference type="SFLD" id="SFLDS00029">
    <property type="entry name" value="Radical_SAM"/>
    <property type="match status" value="1"/>
</dbReference>
<dbReference type="CDD" id="cd01335">
    <property type="entry name" value="Radical_SAM"/>
    <property type="match status" value="1"/>
</dbReference>
<keyword evidence="10 15" id="KW-1133">Transmembrane helix</keyword>
<dbReference type="SFLD" id="SFLDG01082">
    <property type="entry name" value="B12-binding_domain_containing"/>
    <property type="match status" value="1"/>
</dbReference>
<gene>
    <name evidence="19" type="ORF">EB796_009187</name>
</gene>
<dbReference type="OrthoDB" id="1730074at2759"/>
<dbReference type="EMBL" id="VXIV02001497">
    <property type="protein sequence ID" value="KAF6032586.1"/>
    <property type="molecule type" value="Genomic_DNA"/>
</dbReference>
<keyword evidence="5 15" id="KW-0808">Transferase</keyword>
<name>A0A7J7K4S8_BUGNE</name>
<dbReference type="Gene3D" id="3.80.30.20">
    <property type="entry name" value="tm_1862 like domain"/>
    <property type="match status" value="1"/>
</dbReference>
<comment type="caution">
    <text evidence="19">The sequence shown here is derived from an EMBL/GenBank/DDBJ whole genome shotgun (WGS) entry which is preliminary data.</text>
</comment>
<evidence type="ECO:0000256" key="11">
    <source>
        <dbReference type="ARBA" id="ARBA00023004"/>
    </source>
</evidence>
<dbReference type="PANTHER" id="PTHR11918">
    <property type="entry name" value="RADICAL SAM PROTEINS"/>
    <property type="match status" value="1"/>
</dbReference>
<dbReference type="GO" id="GO:0046872">
    <property type="term" value="F:metal ion binding"/>
    <property type="evidence" value="ECO:0007669"/>
    <property type="project" value="UniProtKB-UniRule"/>
</dbReference>
<keyword evidence="20" id="KW-1185">Reference proteome</keyword>
<evidence type="ECO:0000256" key="6">
    <source>
        <dbReference type="ARBA" id="ARBA00022691"/>
    </source>
</evidence>
<dbReference type="InterPro" id="IPR020612">
    <property type="entry name" value="Methylthiotransferase_CS"/>
</dbReference>
<evidence type="ECO:0000256" key="10">
    <source>
        <dbReference type="ARBA" id="ARBA00022989"/>
    </source>
</evidence>
<evidence type="ECO:0000256" key="7">
    <source>
        <dbReference type="ARBA" id="ARBA00022692"/>
    </source>
</evidence>
<dbReference type="InterPro" id="IPR038135">
    <property type="entry name" value="Methylthiotransferase_N_sf"/>
</dbReference>
<dbReference type="SMART" id="SM00729">
    <property type="entry name" value="Elp3"/>
    <property type="match status" value="1"/>
</dbReference>
<evidence type="ECO:0000259" key="18">
    <source>
        <dbReference type="PROSITE" id="PS51918"/>
    </source>
</evidence>
<dbReference type="InterPro" id="IPR006466">
    <property type="entry name" value="MiaB-like_arc_euk"/>
</dbReference>
<comment type="catalytic activity">
    <reaction evidence="14 15">
        <text>N(6)-L-threonylcarbamoyladenosine(37) in tRNA + (sulfur carrier)-SH + AH2 + 2 S-adenosyl-L-methionine = 2-methylsulfanyl-N(6)-L-threonylcarbamoyladenosine(37) in tRNA + (sulfur carrier)-H + 5'-deoxyadenosine + L-methionine + A + S-adenosyl-L-homocysteine + 2 H(+)</text>
        <dbReference type="Rhea" id="RHEA:37075"/>
        <dbReference type="Rhea" id="RHEA-COMP:10163"/>
        <dbReference type="Rhea" id="RHEA-COMP:11092"/>
        <dbReference type="Rhea" id="RHEA-COMP:14737"/>
        <dbReference type="Rhea" id="RHEA-COMP:14739"/>
        <dbReference type="ChEBI" id="CHEBI:13193"/>
        <dbReference type="ChEBI" id="CHEBI:15378"/>
        <dbReference type="ChEBI" id="CHEBI:17319"/>
        <dbReference type="ChEBI" id="CHEBI:17499"/>
        <dbReference type="ChEBI" id="CHEBI:29917"/>
        <dbReference type="ChEBI" id="CHEBI:57844"/>
        <dbReference type="ChEBI" id="CHEBI:57856"/>
        <dbReference type="ChEBI" id="CHEBI:59789"/>
        <dbReference type="ChEBI" id="CHEBI:64428"/>
        <dbReference type="ChEBI" id="CHEBI:74418"/>
        <dbReference type="ChEBI" id="CHEBI:74420"/>
        <dbReference type="EC" id="2.8.4.5"/>
    </reaction>
</comment>
<dbReference type="PROSITE" id="PS51449">
    <property type="entry name" value="MTTASE_N"/>
    <property type="match status" value="1"/>
</dbReference>
<evidence type="ECO:0000256" key="3">
    <source>
        <dbReference type="ARBA" id="ARBA00008616"/>
    </source>
</evidence>
<dbReference type="FunFam" id="3.40.50.12160:FF:000005">
    <property type="entry name" value="threonylcarbamoyladenosine tRNA methylthiotransferase isoform X1"/>
    <property type="match status" value="1"/>
</dbReference>
<keyword evidence="13 15" id="KW-0472">Membrane</keyword>
<dbReference type="AlphaFoldDB" id="A0A7J7K4S8"/>
<sequence>MISTFRMVHGEDIEDIEDIIGQGDDSPDERYSSRKLVIPKYKRLRPKLSEAAPEADSIIPGTQRVYVKTWGCSHNNSDGEYMAGQLAAYGYQIVDAKQDADLWLLNSCTVKNPAEDHFRNEIKLAQSLDKKIVVAGCVPQGERKTGYLQGLSVIGVQQIDRVVEVVEETLKGHSVRLFGAKKSDGRKIGGARLDLPKIRKNPLIEIIAINTGCLNQCTYCKTKHARGELGSYPPEEIVARAEQSFQEGVVELWLTSEDTGAYGKDIGVTLPQLLWKLVEVIPEGCMLRLGMTNPPYILEHLEEMAKILNHPRVYSFLHVPVQAGSDNVLLEMKREYTVEDFKHVVDFLKQRVPGITIATDLICGFPTETEEDFEGTLKLVEEYKFPSLFINQFFPRPGTPAAKMQRIPADVIGETQDVLITELSTDRKYYVGHNKSYDQVLVPMDGDFMGKKLTVEITEAGKHFMKCKITDISSASRPGGVPEPLKLGELSGCGGGISNETVKNRMYHPLLVVSLFVLITSVMLRLYYSLSSVITR</sequence>
<dbReference type="InterPro" id="IPR023404">
    <property type="entry name" value="rSAM_horseshoe"/>
</dbReference>
<keyword evidence="7 15" id="KW-0812">Transmembrane</keyword>
<dbReference type="PANTHER" id="PTHR11918:SF45">
    <property type="entry name" value="THREONYLCARBAMOYLADENOSINE TRNA METHYLTHIOTRANSFERASE"/>
    <property type="match status" value="1"/>
</dbReference>
<dbReference type="InterPro" id="IPR005839">
    <property type="entry name" value="Methylthiotransferase"/>
</dbReference>
<keyword evidence="12 15" id="KW-0411">Iron-sulfur</keyword>
<dbReference type="SUPFAM" id="SSF102114">
    <property type="entry name" value="Radical SAM enzymes"/>
    <property type="match status" value="1"/>
</dbReference>
<keyword evidence="9 15" id="KW-0479">Metal-binding</keyword>
<dbReference type="GO" id="GO:0035598">
    <property type="term" value="F:tRNA (N(6)-L-threonylcarbamoyladenosine(37)-C(2))-methylthiotransferase activity"/>
    <property type="evidence" value="ECO:0007669"/>
    <property type="project" value="UniProtKB-UniRule"/>
</dbReference>
<evidence type="ECO:0000256" key="13">
    <source>
        <dbReference type="ARBA" id="ARBA00023136"/>
    </source>
</evidence>
<keyword evidence="6 15" id="KW-0949">S-adenosyl-L-methionine</keyword>
<dbReference type="InterPro" id="IPR007197">
    <property type="entry name" value="rSAM"/>
</dbReference>
<dbReference type="NCBIfam" id="TIGR00089">
    <property type="entry name" value="MiaB/RimO family radical SAM methylthiotransferase"/>
    <property type="match status" value="1"/>
</dbReference>
<evidence type="ECO:0000259" key="16">
    <source>
        <dbReference type="PROSITE" id="PS50926"/>
    </source>
</evidence>
<evidence type="ECO:0000259" key="17">
    <source>
        <dbReference type="PROSITE" id="PS51449"/>
    </source>
</evidence>
<dbReference type="NCBIfam" id="TIGR01578">
    <property type="entry name" value="MiaB-like-B"/>
    <property type="match status" value="1"/>
</dbReference>
<organism evidence="19 20">
    <name type="scientific">Bugula neritina</name>
    <name type="common">Brown bryozoan</name>
    <name type="synonym">Sertularia neritina</name>
    <dbReference type="NCBI Taxonomy" id="10212"/>
    <lineage>
        <taxon>Eukaryota</taxon>
        <taxon>Metazoa</taxon>
        <taxon>Spiralia</taxon>
        <taxon>Lophotrochozoa</taxon>
        <taxon>Bryozoa</taxon>
        <taxon>Gymnolaemata</taxon>
        <taxon>Cheilostomatida</taxon>
        <taxon>Flustrina</taxon>
        <taxon>Buguloidea</taxon>
        <taxon>Bugulidae</taxon>
        <taxon>Bugula</taxon>
    </lineage>
</organism>
<reference evidence="19" key="1">
    <citation type="submission" date="2020-06" db="EMBL/GenBank/DDBJ databases">
        <title>Draft genome of Bugula neritina, a colonial animal packing powerful symbionts and potential medicines.</title>
        <authorList>
            <person name="Rayko M."/>
        </authorList>
    </citation>
    <scope>NUCLEOTIDE SEQUENCE [LARGE SCALE GENOMIC DNA]</scope>
    <source>
        <strain evidence="19">Kwan_BN1</strain>
    </source>
</reference>
<keyword evidence="15" id="KW-0256">Endoplasmic reticulum</keyword>
<evidence type="ECO:0000256" key="4">
    <source>
        <dbReference type="ARBA" id="ARBA00022485"/>
    </source>
</evidence>
<evidence type="ECO:0000313" key="19">
    <source>
        <dbReference type="EMBL" id="KAF6032586.1"/>
    </source>
</evidence>
<comment type="subcellular location">
    <subcellularLocation>
        <location evidence="15">Endoplasmic reticulum membrane</location>
        <topology evidence="15">Single-pass membrane protein</topology>
    </subcellularLocation>
    <subcellularLocation>
        <location evidence="2">Membrane</location>
        <topology evidence="2">Single-pass membrane protein</topology>
    </subcellularLocation>
</comment>
<dbReference type="PROSITE" id="PS51918">
    <property type="entry name" value="RADICAL_SAM"/>
    <property type="match status" value="1"/>
</dbReference>
<dbReference type="Proteomes" id="UP000593567">
    <property type="component" value="Unassembled WGS sequence"/>
</dbReference>